<sequence>MACSSSEEPHHLWHING</sequence>
<name>A6J165_RAT</name>
<dbReference type="Proteomes" id="UP000234681">
    <property type="component" value="Chromosome 12"/>
</dbReference>
<reference evidence="1" key="1">
    <citation type="journal article" date="2005" name="Genome Res.">
        <title>Gene and alternative splicing annotation with AIR.</title>
        <authorList>
            <person name="Florea L."/>
            <person name="Di Francesco V."/>
            <person name="Miller J."/>
            <person name="Turner R."/>
            <person name="Yao A."/>
            <person name="Harris M."/>
            <person name="Walenz B."/>
            <person name="Mobarry C."/>
            <person name="Merkulov G.V."/>
            <person name="Charlab R."/>
            <person name="Dew I."/>
            <person name="Deng Z."/>
            <person name="Istrail S."/>
            <person name="Li P."/>
            <person name="Sutton G."/>
        </authorList>
    </citation>
    <scope>NUCLEOTIDE SEQUENCE</scope>
    <source>
        <strain evidence="1">BN</strain>
    </source>
</reference>
<evidence type="ECO:0000313" key="1">
    <source>
        <dbReference type="EMBL" id="EDM13653.1"/>
    </source>
</evidence>
<organism evidence="1 2">
    <name type="scientific">Rattus norvegicus</name>
    <name type="common">Rat</name>
    <dbReference type="NCBI Taxonomy" id="10116"/>
    <lineage>
        <taxon>Eukaryota</taxon>
        <taxon>Metazoa</taxon>
        <taxon>Chordata</taxon>
        <taxon>Craniata</taxon>
        <taxon>Vertebrata</taxon>
        <taxon>Euteleostomi</taxon>
        <taxon>Mammalia</taxon>
        <taxon>Eutheria</taxon>
        <taxon>Euarchontoglires</taxon>
        <taxon>Glires</taxon>
        <taxon>Rodentia</taxon>
        <taxon>Myomorpha</taxon>
        <taxon>Muroidea</taxon>
        <taxon>Muridae</taxon>
        <taxon>Murinae</taxon>
        <taxon>Rattus</taxon>
    </lineage>
</organism>
<accession>A6J165</accession>
<proteinExistence type="predicted"/>
<dbReference type="AlphaFoldDB" id="A6J165"/>
<dbReference type="EMBL" id="CH473973">
    <property type="protein sequence ID" value="EDM13654.1"/>
    <property type="molecule type" value="Genomic_DNA"/>
</dbReference>
<dbReference type="EMBL" id="CH473973">
    <property type="protein sequence ID" value="EDM13653.1"/>
    <property type="molecule type" value="Genomic_DNA"/>
</dbReference>
<evidence type="ECO:0000313" key="2">
    <source>
        <dbReference type="Proteomes" id="UP000234681"/>
    </source>
</evidence>
<protein>
    <submittedName>
        <fullName evidence="1">RCG21193, isoform CRA_a</fullName>
    </submittedName>
</protein>
<feature type="non-terminal residue" evidence="1">
    <location>
        <position position="17"/>
    </location>
</feature>
<gene>
    <name evidence="1" type="ORF">rCG_21193</name>
</gene>
<reference evidence="1 2" key="2">
    <citation type="submission" date="2005-07" db="EMBL/GenBank/DDBJ databases">
        <authorList>
            <person name="Mural R.J."/>
            <person name="Li P.W."/>
            <person name="Adams M.D."/>
            <person name="Amanatides P.G."/>
            <person name="Baden-Tillson H."/>
            <person name="Barnstead M."/>
            <person name="Chin S.H."/>
            <person name="Dew I."/>
            <person name="Evans C.A."/>
            <person name="Ferriera S."/>
            <person name="Flanigan M."/>
            <person name="Fosler C."/>
            <person name="Glodek A."/>
            <person name="Gu Z."/>
            <person name="Holt R.A."/>
            <person name="Jennings D."/>
            <person name="Kraft C.L."/>
            <person name="Lu F."/>
            <person name="Nguyen T."/>
            <person name="Nusskern D.R."/>
            <person name="Pfannkoch C.M."/>
            <person name="Sitter C."/>
            <person name="Sutton G.G."/>
            <person name="Venter J.C."/>
            <person name="Wang Z."/>
            <person name="Woodage T."/>
            <person name="Zheng X.H."/>
            <person name="Zhong F."/>
        </authorList>
    </citation>
    <scope>NUCLEOTIDE SEQUENCE [LARGE SCALE GENOMIC DNA]</scope>
    <source>
        <strain evidence="1">BN</strain>
        <strain evidence="2">BN, Sprague-Dawley</strain>
    </source>
</reference>